<dbReference type="Pfam" id="PF03551">
    <property type="entry name" value="PadR"/>
    <property type="match status" value="1"/>
</dbReference>
<dbReference type="Gene3D" id="1.10.10.10">
    <property type="entry name" value="Winged helix-like DNA-binding domain superfamily/Winged helix DNA-binding domain"/>
    <property type="match status" value="1"/>
</dbReference>
<reference evidence="2 3" key="2">
    <citation type="submission" date="2010-03" db="EMBL/GenBank/DDBJ databases">
        <authorList>
            <person name="Pajon A."/>
        </authorList>
    </citation>
    <scope>NUCLEOTIDE SEQUENCE [LARGE SCALE GENOMIC DNA]</scope>
    <source>
        <strain evidence="2 3">SSC/2</strain>
    </source>
</reference>
<gene>
    <name evidence="2" type="ORF">CL2_05980</name>
</gene>
<dbReference type="InterPro" id="IPR052509">
    <property type="entry name" value="Metal_resp_DNA-bind_regulator"/>
</dbReference>
<dbReference type="RefSeq" id="WP_015530290.1">
    <property type="nucleotide sequence ID" value="NC_021016.1"/>
</dbReference>
<dbReference type="PANTHER" id="PTHR33169:SF14">
    <property type="entry name" value="TRANSCRIPTIONAL REGULATOR RV3488"/>
    <property type="match status" value="1"/>
</dbReference>
<dbReference type="KEGG" id="bprl:CL2_05980"/>
<protein>
    <submittedName>
        <fullName evidence="2">Predicted transcriptional regulators</fullName>
    </submittedName>
</protein>
<dbReference type="InterPro" id="IPR036388">
    <property type="entry name" value="WH-like_DNA-bd_sf"/>
</dbReference>
<dbReference type="AlphaFoldDB" id="D4MYF9"/>
<dbReference type="PATRIC" id="fig|245018.3.peg.778"/>
<reference evidence="2 3" key="1">
    <citation type="submission" date="2010-03" db="EMBL/GenBank/DDBJ databases">
        <title>The genome sequence of Clostridiales sp. SSC/2.</title>
        <authorList>
            <consortium name="metaHIT consortium -- http://www.metahit.eu/"/>
            <person name="Pajon A."/>
            <person name="Turner K."/>
            <person name="Parkhill J."/>
            <person name="Duncan S."/>
            <person name="Flint H."/>
        </authorList>
    </citation>
    <scope>NUCLEOTIDE SEQUENCE [LARGE SCALE GENOMIC DNA]</scope>
    <source>
        <strain evidence="2 3">SSC/2</strain>
    </source>
</reference>
<dbReference type="SUPFAM" id="SSF46785">
    <property type="entry name" value="Winged helix' DNA-binding domain"/>
    <property type="match status" value="1"/>
</dbReference>
<proteinExistence type="predicted"/>
<evidence type="ECO:0000313" key="3">
    <source>
        <dbReference type="Proteomes" id="UP000008960"/>
    </source>
</evidence>
<dbReference type="InterPro" id="IPR036390">
    <property type="entry name" value="WH_DNA-bd_sf"/>
</dbReference>
<organism evidence="2 3">
    <name type="scientific">Anaerostipes hadrus</name>
    <dbReference type="NCBI Taxonomy" id="649756"/>
    <lineage>
        <taxon>Bacteria</taxon>
        <taxon>Bacillati</taxon>
        <taxon>Bacillota</taxon>
        <taxon>Clostridia</taxon>
        <taxon>Lachnospirales</taxon>
        <taxon>Lachnospiraceae</taxon>
        <taxon>Anaerostipes</taxon>
    </lineage>
</organism>
<sequence>MSTRNSPYKLDMLVLSTLSKHDCYGYQLTQIFDECSNGIIKPKVSSLYPILYRLIDQGYISSYEEIIKNNRRRVYYHLEPKGFELLQQLIDDYQKYTASIQSILNYK</sequence>
<dbReference type="InterPro" id="IPR005149">
    <property type="entry name" value="Tscrpt_reg_PadR_N"/>
</dbReference>
<dbReference type="PANTHER" id="PTHR33169">
    <property type="entry name" value="PADR-FAMILY TRANSCRIPTIONAL REGULATOR"/>
    <property type="match status" value="1"/>
</dbReference>
<accession>D4MYF9</accession>
<feature type="domain" description="Transcription regulator PadR N-terminal" evidence="1">
    <location>
        <begin position="14"/>
        <end position="87"/>
    </location>
</feature>
<dbReference type="Proteomes" id="UP000008960">
    <property type="component" value="Chromosome"/>
</dbReference>
<name>D4MYF9_ANAHA</name>
<evidence type="ECO:0000259" key="1">
    <source>
        <dbReference type="Pfam" id="PF03551"/>
    </source>
</evidence>
<dbReference type="EMBL" id="FP929061">
    <property type="protein sequence ID" value="CBL37654.1"/>
    <property type="molecule type" value="Genomic_DNA"/>
</dbReference>
<evidence type="ECO:0000313" key="2">
    <source>
        <dbReference type="EMBL" id="CBL37654.1"/>
    </source>
</evidence>